<accession>A0ABQ9DSB2</accession>
<evidence type="ECO:0000256" key="1">
    <source>
        <dbReference type="SAM" id="SignalP"/>
    </source>
</evidence>
<protein>
    <submittedName>
        <fullName evidence="2">Uncharacterized protein</fullName>
    </submittedName>
</protein>
<reference evidence="2" key="1">
    <citation type="submission" date="2019-10" db="EMBL/GenBank/DDBJ databases">
        <authorList>
            <person name="Soares A.E.R."/>
            <person name="Aleixo A."/>
            <person name="Schneider P."/>
            <person name="Miyaki C.Y."/>
            <person name="Schneider M.P."/>
            <person name="Mello C."/>
            <person name="Vasconcelos A.T.R."/>
        </authorList>
    </citation>
    <scope>NUCLEOTIDE SEQUENCE</scope>
    <source>
        <tissue evidence="2">Muscle</tissue>
    </source>
</reference>
<evidence type="ECO:0000313" key="2">
    <source>
        <dbReference type="EMBL" id="KAJ7424582.1"/>
    </source>
</evidence>
<keyword evidence="1" id="KW-0732">Signal</keyword>
<proteinExistence type="predicted"/>
<comment type="caution">
    <text evidence="2">The sequence shown here is derived from an EMBL/GenBank/DDBJ whole genome shotgun (WGS) entry which is preliminary data.</text>
</comment>
<keyword evidence="3" id="KW-1185">Reference proteome</keyword>
<gene>
    <name evidence="2" type="ORF">WISP_28126</name>
</gene>
<dbReference type="Proteomes" id="UP001145742">
    <property type="component" value="Unassembled WGS sequence"/>
</dbReference>
<organism evidence="2 3">
    <name type="scientific">Willisornis vidua</name>
    <name type="common">Xingu scale-backed antbird</name>
    <dbReference type="NCBI Taxonomy" id="1566151"/>
    <lineage>
        <taxon>Eukaryota</taxon>
        <taxon>Metazoa</taxon>
        <taxon>Chordata</taxon>
        <taxon>Craniata</taxon>
        <taxon>Vertebrata</taxon>
        <taxon>Euteleostomi</taxon>
        <taxon>Archelosauria</taxon>
        <taxon>Archosauria</taxon>
        <taxon>Dinosauria</taxon>
        <taxon>Saurischia</taxon>
        <taxon>Theropoda</taxon>
        <taxon>Coelurosauria</taxon>
        <taxon>Aves</taxon>
        <taxon>Neognathae</taxon>
        <taxon>Neoaves</taxon>
        <taxon>Telluraves</taxon>
        <taxon>Australaves</taxon>
        <taxon>Passeriformes</taxon>
        <taxon>Thamnophilidae</taxon>
        <taxon>Willisornis</taxon>
    </lineage>
</organism>
<feature type="signal peptide" evidence="1">
    <location>
        <begin position="1"/>
        <end position="23"/>
    </location>
</feature>
<feature type="chain" id="PRO_5045121039" evidence="1">
    <location>
        <begin position="24"/>
        <end position="122"/>
    </location>
</feature>
<evidence type="ECO:0000313" key="3">
    <source>
        <dbReference type="Proteomes" id="UP001145742"/>
    </source>
</evidence>
<sequence>MSRAVLAWLALCGSLAAPRLARAMDKNPSCALQSRGGSGAPPVLSVQQEELPALEIMLWVISKQENCFTDTEAKLPKILDILHLLFEKEQHKRHKIAAAVDYRLQCVPAEIGFVDSATSKLM</sequence>
<name>A0ABQ9DSB2_9PASS</name>
<dbReference type="EMBL" id="WHWB01032654">
    <property type="protein sequence ID" value="KAJ7424582.1"/>
    <property type="molecule type" value="Genomic_DNA"/>
</dbReference>